<dbReference type="GO" id="GO:0005546">
    <property type="term" value="F:phosphatidylinositol-4,5-bisphosphate binding"/>
    <property type="evidence" value="ECO:0007669"/>
    <property type="project" value="TreeGrafter"/>
</dbReference>
<evidence type="ECO:0000256" key="4">
    <source>
        <dbReference type="ARBA" id="ARBA00023054"/>
    </source>
</evidence>
<sequence length="1707" mass="187149">MSRPPPPNGYPAPAAGPPRTGVMSRAERFEDEKRRIIESCFSKVDANGQLSESYITHIRINEDGQHPSSPPPPESGPENKKPRLIIVAVRSTGRVRMHKARENNNGSFSIGKTWNMEELSAIETFSGVGMPPATNEKEQRFREWAGNIGFTVTVTKPYYWQAGTSKEKDFFIASCVKIYRKYTKGLVPELRGFGEQEKAMLLGAAAGGQGEKKQLGGPSSSSAAGGTTELPPPYAPFAREGTSSREASPFRGSPGPPPSIGDQRRPSDSPARASRGPPSGGFGPAPPAPRPFASQEQMRTPPTTHLARDTAPASLRPGTSPGPRPPPQNRGPPPPVFARDASPSVTSIASSHHSSDMRGPNPSQRPYQRQPSYPDPQQAVPQGLNGDISSPTTASAFHASLYGQQRSGDLYQQPPPSQTSPQQPRMEAHQPRFQQSTSRSATPQLPPIETDHPWPVGKGEHGTPKPGTAGESEASSAAIDLNDATAIGALTGFWGPETNNSNSQPVPKLEEQVSPPTPERSSKRRPFAEERTRTSDTSDLRPPPLGAARARSPNEEHSRQVTPLAAADQLSPGLTSPALSSESAQPTPRQEQFEFEDNAPKPLFQRRQQDEVGSNPHLPGAFATPTFGESPVTTPTNDHVRPLAPQSRPRSPPVESEIRPLTPSSAKLREVKAADRPNEPTEDTRAVESAVEEVRTPESLPATPPGEQYRPGLGPMIRKGTAAERFRTAARAANAFKPRPGGAAEKILKAKADREGYGEADGISGVFKPKPKTEESSRDVSEEHLPKVAPLERQNTDLSVKSPVSSMTDTPSVQVHSPVSPIKDENSLAALEGSGHPEGVQLSDQQNGALQPNHSPDADDQGDRLEQRALRTPHGKIKRRSFQQERYLAELGIDRSLLEGKGIDFEILLGDFGWGANASKPKNVHELETDIKREVGRMEAGAWLSQSDTHREEKVAQVDSLLERCIAECDELEGLLTLYSVELGTLNEDIAFIEAQSQGLQVQSANQKLLQTELSSLLETMTLDRRILDSLRFGDLNDERSLEIVERSLVKLYQAMITMDPSIRTGGLMDGRPGSKGGVFNADSELAQMKALREKRAVYQRECGAFCDRLAQHLDFIFTTSLNSARDRALRPASSGGASNGVGGLKKLDKTAFANARAACWMFSPLILFTKEINTPSWGLLLQTYQQRARPLYEGVFKENIAGWKRSVRRTTGEESEILFTHQEKENTEVNGGSSGLSSTARKLTVKRSQTLAKSLRQASGGEKYGVDNSRSPGAMMSSVVFASAMDEMAPLISQEQNFVVDLFHATSLETFDFPDAVSALLPEGRRGTNLLAGRHVEPDREIALQVTNAMEEIFGFFASEVGQLLDWALGTDPLQGVGIMASLSKHAYYLQEHNQSQEWLTQMIDGSATRLQTLFSKFVEEQIRAIEDTKVKIKKRKGVIGFMKTFPHFSAAIENILAAVARDDYEKNHPSIGDVRRLIDDAYARLNRAMFDSLKVIAKESPGAQQSGAVPGAQRTGQSDDPEDKEMLNYQILIIENMNHYIEEVDDGGRQGSVLAEWRGRAQQERREALDAYVSRVIRRPLGKILDWLDTTDSLLRTSSSDMPLASRQNYSRKAVRNLLSQYDGKEIRRGIDTLRKRIEKHFGDADEESISRNLVGLVCKECETAYEKTLDRLETLRRENYPSAEGEKSVEIGFEKADVQAGFRR</sequence>
<feature type="compositionally biased region" description="Polar residues" evidence="5">
    <location>
        <begin position="432"/>
        <end position="443"/>
    </location>
</feature>
<evidence type="ECO:0000256" key="2">
    <source>
        <dbReference type="ARBA" id="ARBA00022448"/>
    </source>
</evidence>
<dbReference type="CDD" id="cd13315">
    <property type="entry name" value="PH_Sec3"/>
    <property type="match status" value="1"/>
</dbReference>
<dbReference type="Gene3D" id="2.30.29.90">
    <property type="match status" value="1"/>
</dbReference>
<evidence type="ECO:0000313" key="8">
    <source>
        <dbReference type="Proteomes" id="UP000799441"/>
    </source>
</evidence>
<feature type="compositionally biased region" description="Polar residues" evidence="5">
    <location>
        <begin position="572"/>
        <end position="590"/>
    </location>
</feature>
<dbReference type="EMBL" id="MU003814">
    <property type="protein sequence ID" value="KAF2719191.1"/>
    <property type="molecule type" value="Genomic_DNA"/>
</dbReference>
<feature type="compositionally biased region" description="Basic and acidic residues" evidence="5">
    <location>
        <begin position="667"/>
        <end position="696"/>
    </location>
</feature>
<organism evidence="7 8">
    <name type="scientific">Polychaeton citri CBS 116435</name>
    <dbReference type="NCBI Taxonomy" id="1314669"/>
    <lineage>
        <taxon>Eukaryota</taxon>
        <taxon>Fungi</taxon>
        <taxon>Dikarya</taxon>
        <taxon>Ascomycota</taxon>
        <taxon>Pezizomycotina</taxon>
        <taxon>Dothideomycetes</taxon>
        <taxon>Dothideomycetidae</taxon>
        <taxon>Capnodiales</taxon>
        <taxon>Capnodiaceae</taxon>
        <taxon>Polychaeton</taxon>
    </lineage>
</organism>
<feature type="compositionally biased region" description="Polar residues" evidence="5">
    <location>
        <begin position="842"/>
        <end position="854"/>
    </location>
</feature>
<dbReference type="GO" id="GO:0006893">
    <property type="term" value="P:Golgi to plasma membrane transport"/>
    <property type="evidence" value="ECO:0007669"/>
    <property type="project" value="TreeGrafter"/>
</dbReference>
<evidence type="ECO:0000259" key="6">
    <source>
        <dbReference type="SMART" id="SM01313"/>
    </source>
</evidence>
<name>A0A9P4UNA0_9PEZI</name>
<feature type="region of interest" description="Disordered" evidence="5">
    <location>
        <begin position="753"/>
        <end position="862"/>
    </location>
</feature>
<comment type="caution">
    <text evidence="7">The sequence shown here is derived from an EMBL/GenBank/DDBJ whole genome shotgun (WGS) entry which is preliminary data.</text>
</comment>
<dbReference type="GO" id="GO:0005886">
    <property type="term" value="C:plasma membrane"/>
    <property type="evidence" value="ECO:0007669"/>
    <property type="project" value="TreeGrafter"/>
</dbReference>
<dbReference type="OrthoDB" id="27109at2759"/>
<proteinExistence type="inferred from homology"/>
<keyword evidence="8" id="KW-1185">Reference proteome</keyword>
<keyword evidence="2" id="KW-0813">Transport</keyword>
<keyword evidence="4" id="KW-0175">Coiled coil</keyword>
<feature type="compositionally biased region" description="Pro residues" evidence="5">
    <location>
        <begin position="320"/>
        <end position="336"/>
    </location>
</feature>
<reference evidence="7" key="1">
    <citation type="journal article" date="2020" name="Stud. Mycol.">
        <title>101 Dothideomycetes genomes: a test case for predicting lifestyles and emergence of pathogens.</title>
        <authorList>
            <person name="Haridas S."/>
            <person name="Albert R."/>
            <person name="Binder M."/>
            <person name="Bloem J."/>
            <person name="Labutti K."/>
            <person name="Salamov A."/>
            <person name="Andreopoulos B."/>
            <person name="Baker S."/>
            <person name="Barry K."/>
            <person name="Bills G."/>
            <person name="Bluhm B."/>
            <person name="Cannon C."/>
            <person name="Castanera R."/>
            <person name="Culley D."/>
            <person name="Daum C."/>
            <person name="Ezra D."/>
            <person name="Gonzalez J."/>
            <person name="Henrissat B."/>
            <person name="Kuo A."/>
            <person name="Liang C."/>
            <person name="Lipzen A."/>
            <person name="Lutzoni F."/>
            <person name="Magnuson J."/>
            <person name="Mondo S."/>
            <person name="Nolan M."/>
            <person name="Ohm R."/>
            <person name="Pangilinan J."/>
            <person name="Park H.-J."/>
            <person name="Ramirez L."/>
            <person name="Alfaro M."/>
            <person name="Sun H."/>
            <person name="Tritt A."/>
            <person name="Yoshinaga Y."/>
            <person name="Zwiers L.-H."/>
            <person name="Turgeon B."/>
            <person name="Goodwin S."/>
            <person name="Spatafora J."/>
            <person name="Crous P."/>
            <person name="Grigoriev I."/>
        </authorList>
    </citation>
    <scope>NUCLEOTIDE SEQUENCE</scope>
    <source>
        <strain evidence="7">CBS 116435</strain>
    </source>
</reference>
<feature type="compositionally biased region" description="Pro residues" evidence="5">
    <location>
        <begin position="1"/>
        <end position="16"/>
    </location>
</feature>
<gene>
    <name evidence="7" type="ORF">K431DRAFT_314290</name>
</gene>
<feature type="domain" description="Exocyst complex component Sec3 PIP2-binding N-terminal" evidence="6">
    <location>
        <begin position="78"/>
        <end position="182"/>
    </location>
</feature>
<accession>A0A9P4UNA0</accession>
<dbReference type="Pfam" id="PF15277">
    <property type="entry name" value="Sec3-PIP2_bind"/>
    <property type="match status" value="1"/>
</dbReference>
<evidence type="ECO:0000313" key="7">
    <source>
        <dbReference type="EMBL" id="KAF2719191.1"/>
    </source>
</evidence>
<dbReference type="InterPro" id="IPR019160">
    <property type="entry name" value="Sec3_CC"/>
</dbReference>
<protein>
    <recommendedName>
        <fullName evidence="6">Exocyst complex component Sec3 PIP2-binding N-terminal domain-containing protein</fullName>
    </recommendedName>
</protein>
<dbReference type="PANTHER" id="PTHR16092:SF14">
    <property type="entry name" value="EXOCYST COMPLEX COMPONENT 1 ISOFORM X1"/>
    <property type="match status" value="1"/>
</dbReference>
<feature type="compositionally biased region" description="Basic and acidic residues" evidence="5">
    <location>
        <begin position="526"/>
        <end position="539"/>
    </location>
</feature>
<comment type="similarity">
    <text evidence="1">Belongs to the SEC3 family.</text>
</comment>
<evidence type="ECO:0000256" key="5">
    <source>
        <dbReference type="SAM" id="MobiDB-lite"/>
    </source>
</evidence>
<keyword evidence="3" id="KW-0268">Exocytosis</keyword>
<dbReference type="InterPro" id="IPR028258">
    <property type="entry name" value="Sec3-PIP2_bind"/>
</dbReference>
<dbReference type="SMART" id="SM01313">
    <property type="entry name" value="Sec3-PIP2_bind"/>
    <property type="match status" value="1"/>
</dbReference>
<dbReference type="Proteomes" id="UP000799441">
    <property type="component" value="Unassembled WGS sequence"/>
</dbReference>
<feature type="compositionally biased region" description="Low complexity" evidence="5">
    <location>
        <begin position="215"/>
        <end position="226"/>
    </location>
</feature>
<feature type="compositionally biased region" description="Polar residues" evidence="5">
    <location>
        <begin position="796"/>
        <end position="817"/>
    </location>
</feature>
<feature type="region of interest" description="Disordered" evidence="5">
    <location>
        <begin position="1503"/>
        <end position="1524"/>
    </location>
</feature>
<feature type="region of interest" description="Disordered" evidence="5">
    <location>
        <begin position="208"/>
        <end position="716"/>
    </location>
</feature>
<evidence type="ECO:0000256" key="3">
    <source>
        <dbReference type="ARBA" id="ARBA00022483"/>
    </source>
</evidence>
<feature type="compositionally biased region" description="Low complexity" evidence="5">
    <location>
        <begin position="268"/>
        <end position="277"/>
    </location>
</feature>
<dbReference type="GO" id="GO:0006887">
    <property type="term" value="P:exocytosis"/>
    <property type="evidence" value="ECO:0007669"/>
    <property type="project" value="UniProtKB-KW"/>
</dbReference>
<dbReference type="FunFam" id="2.30.29.90:FF:000003">
    <property type="entry name" value="Exocyst complex component Sec3"/>
    <property type="match status" value="1"/>
</dbReference>
<feature type="compositionally biased region" description="Polar residues" evidence="5">
    <location>
        <begin position="361"/>
        <end position="371"/>
    </location>
</feature>
<feature type="compositionally biased region" description="Low complexity" evidence="5">
    <location>
        <begin position="341"/>
        <end position="352"/>
    </location>
</feature>
<dbReference type="PANTHER" id="PTHR16092">
    <property type="entry name" value="SEC3/SYNTAXIN-RELATED"/>
    <property type="match status" value="1"/>
</dbReference>
<dbReference type="InterPro" id="IPR048628">
    <property type="entry name" value="Sec3_C"/>
</dbReference>
<evidence type="ECO:0000256" key="1">
    <source>
        <dbReference type="ARBA" id="ARBA00006518"/>
    </source>
</evidence>
<dbReference type="Pfam" id="PF09763">
    <property type="entry name" value="Sec3_CC"/>
    <property type="match status" value="1"/>
</dbReference>
<feature type="region of interest" description="Disordered" evidence="5">
    <location>
        <begin position="1"/>
        <end position="26"/>
    </location>
</feature>
<dbReference type="Pfam" id="PF20654">
    <property type="entry name" value="Sec3_C-term"/>
    <property type="match status" value="1"/>
</dbReference>
<feature type="region of interest" description="Disordered" evidence="5">
    <location>
        <begin position="61"/>
        <end position="83"/>
    </location>
</feature>
<dbReference type="GO" id="GO:0000145">
    <property type="term" value="C:exocyst"/>
    <property type="evidence" value="ECO:0007669"/>
    <property type="project" value="InterPro"/>
</dbReference>
<feature type="compositionally biased region" description="Basic and acidic residues" evidence="5">
    <location>
        <begin position="771"/>
        <end position="786"/>
    </location>
</feature>